<dbReference type="AlphaFoldDB" id="A0AAD9W087"/>
<dbReference type="PANTHER" id="PTHR46206">
    <property type="entry name" value="CYTOCHROME P450"/>
    <property type="match status" value="1"/>
</dbReference>
<evidence type="ECO:0000313" key="11">
    <source>
        <dbReference type="EMBL" id="KAK2598576.1"/>
    </source>
</evidence>
<evidence type="ECO:0000256" key="10">
    <source>
        <dbReference type="SAM" id="Phobius"/>
    </source>
</evidence>
<evidence type="ECO:0000256" key="8">
    <source>
        <dbReference type="PIRSR" id="PIRSR602403-1"/>
    </source>
</evidence>
<dbReference type="PROSITE" id="PS00086">
    <property type="entry name" value="CYTOCHROME_P450"/>
    <property type="match status" value="1"/>
</dbReference>
<dbReference type="GO" id="GO:0004497">
    <property type="term" value="F:monooxygenase activity"/>
    <property type="evidence" value="ECO:0007669"/>
    <property type="project" value="UniProtKB-KW"/>
</dbReference>
<reference evidence="11" key="1">
    <citation type="submission" date="2023-06" db="EMBL/GenBank/DDBJ databases">
        <authorList>
            <person name="Noh H."/>
        </authorList>
    </citation>
    <scope>NUCLEOTIDE SEQUENCE</scope>
    <source>
        <strain evidence="11">DUCC20226</strain>
    </source>
</reference>
<comment type="similarity">
    <text evidence="2 9">Belongs to the cytochrome P450 family.</text>
</comment>
<evidence type="ECO:0000256" key="2">
    <source>
        <dbReference type="ARBA" id="ARBA00010617"/>
    </source>
</evidence>
<proteinExistence type="inferred from homology"/>
<keyword evidence="6 8" id="KW-0408">Iron</keyword>
<keyword evidence="10" id="KW-1133">Transmembrane helix</keyword>
<dbReference type="GO" id="GO:0016705">
    <property type="term" value="F:oxidoreductase activity, acting on paired donors, with incorporation or reduction of molecular oxygen"/>
    <property type="evidence" value="ECO:0007669"/>
    <property type="project" value="InterPro"/>
</dbReference>
<feature type="binding site" description="axial binding residue" evidence="8">
    <location>
        <position position="464"/>
    </location>
    <ligand>
        <name>heme</name>
        <dbReference type="ChEBI" id="CHEBI:30413"/>
    </ligand>
    <ligandPart>
        <name>Fe</name>
        <dbReference type="ChEBI" id="CHEBI:18248"/>
    </ligandPart>
</feature>
<feature type="transmembrane region" description="Helical" evidence="10">
    <location>
        <begin position="24"/>
        <end position="41"/>
    </location>
</feature>
<evidence type="ECO:0000256" key="1">
    <source>
        <dbReference type="ARBA" id="ARBA00001971"/>
    </source>
</evidence>
<protein>
    <submittedName>
        <fullName evidence="11">Uncharacterized protein</fullName>
    </submittedName>
</protein>
<keyword evidence="5 9" id="KW-0560">Oxidoreductase</keyword>
<keyword evidence="4 8" id="KW-0479">Metal-binding</keyword>
<comment type="cofactor">
    <cofactor evidence="1 8">
        <name>heme</name>
        <dbReference type="ChEBI" id="CHEBI:30413"/>
    </cofactor>
</comment>
<gene>
    <name evidence="11" type="ORF">N8I77_011976</name>
</gene>
<dbReference type="InterPro" id="IPR002403">
    <property type="entry name" value="Cyt_P450_E_grp-IV"/>
</dbReference>
<keyword evidence="7 9" id="KW-0503">Monooxygenase</keyword>
<keyword evidence="10" id="KW-0812">Transmembrane</keyword>
<evidence type="ECO:0000256" key="6">
    <source>
        <dbReference type="ARBA" id="ARBA00023004"/>
    </source>
</evidence>
<name>A0AAD9W087_PHOAM</name>
<keyword evidence="12" id="KW-1185">Reference proteome</keyword>
<keyword evidence="3 8" id="KW-0349">Heme</keyword>
<comment type="caution">
    <text evidence="11">The sequence shown here is derived from an EMBL/GenBank/DDBJ whole genome shotgun (WGS) entry which is preliminary data.</text>
</comment>
<evidence type="ECO:0000256" key="3">
    <source>
        <dbReference type="ARBA" id="ARBA00022617"/>
    </source>
</evidence>
<keyword evidence="10" id="KW-0472">Membrane</keyword>
<evidence type="ECO:0000256" key="4">
    <source>
        <dbReference type="ARBA" id="ARBA00022723"/>
    </source>
</evidence>
<evidence type="ECO:0000256" key="5">
    <source>
        <dbReference type="ARBA" id="ARBA00023002"/>
    </source>
</evidence>
<sequence>MSLRASIQGALGDIEMADITAKPLPYVLVTFVFIVLVYSLSSKPKSNAPLLNPRETFEFSGQRAKGVFYQDCRALLRNWFDSHPSEPAQLITDYGHVTVLPPSMANEIRNDPKLSFADFSADFFQTEYPGFEAPLEGTKDYITLTVINKDLTKFLAKITKPLADETAIAIAASFGESKEWHSLPLRDTILTCIARISSRVFLGEELCRNEAWLKISQEYATTVFPATDILRVYPAGIIRSIAARVLPICRAAQAQVAEARSILQPVLDRRAAAKAAAAADGKALEFNDAIDWFENAATKAKAKYDPAAMQLFLSIVAIHTTSDLMSQIMTDLAAHPEIIDDLRKEIKDVLSDGGWKKTTLTNMKLLDSVIKESQRLKPIQLATMQRKARADVKLSDGTFIPKGGFLAVSTHHHWDDATYPNANEWDGYRFYKMRHSGEPGKENTSQLVATTAEHLGFGHGIHACPGRFFAANEVKIALVFTLLNYDWKLPEGVKPKIDEFGVALTTDATVQVLVRKREGDFDLSAIE</sequence>
<dbReference type="EMBL" id="JAUJFL010000008">
    <property type="protein sequence ID" value="KAK2598576.1"/>
    <property type="molecule type" value="Genomic_DNA"/>
</dbReference>
<dbReference type="GO" id="GO:0005506">
    <property type="term" value="F:iron ion binding"/>
    <property type="evidence" value="ECO:0007669"/>
    <property type="project" value="InterPro"/>
</dbReference>
<accession>A0AAD9W087</accession>
<organism evidence="11 12">
    <name type="scientific">Phomopsis amygdali</name>
    <name type="common">Fusicoccum amygdali</name>
    <dbReference type="NCBI Taxonomy" id="1214568"/>
    <lineage>
        <taxon>Eukaryota</taxon>
        <taxon>Fungi</taxon>
        <taxon>Dikarya</taxon>
        <taxon>Ascomycota</taxon>
        <taxon>Pezizomycotina</taxon>
        <taxon>Sordariomycetes</taxon>
        <taxon>Sordariomycetidae</taxon>
        <taxon>Diaporthales</taxon>
        <taxon>Diaporthaceae</taxon>
        <taxon>Diaporthe</taxon>
    </lineage>
</organism>
<evidence type="ECO:0000256" key="7">
    <source>
        <dbReference type="ARBA" id="ARBA00023033"/>
    </source>
</evidence>
<dbReference type="InterPro" id="IPR017972">
    <property type="entry name" value="Cyt_P450_CS"/>
</dbReference>
<dbReference type="InterPro" id="IPR036396">
    <property type="entry name" value="Cyt_P450_sf"/>
</dbReference>
<dbReference type="CDD" id="cd11041">
    <property type="entry name" value="CYP503A1-like"/>
    <property type="match status" value="1"/>
</dbReference>
<dbReference type="Proteomes" id="UP001265746">
    <property type="component" value="Unassembled WGS sequence"/>
</dbReference>
<dbReference type="PRINTS" id="PR00465">
    <property type="entry name" value="EP450IV"/>
</dbReference>
<evidence type="ECO:0000256" key="9">
    <source>
        <dbReference type="RuleBase" id="RU000461"/>
    </source>
</evidence>
<dbReference type="SUPFAM" id="SSF48264">
    <property type="entry name" value="Cytochrome P450"/>
    <property type="match status" value="1"/>
</dbReference>
<dbReference type="Pfam" id="PF00067">
    <property type="entry name" value="p450"/>
    <property type="match status" value="1"/>
</dbReference>
<dbReference type="GO" id="GO:0020037">
    <property type="term" value="F:heme binding"/>
    <property type="evidence" value="ECO:0007669"/>
    <property type="project" value="InterPro"/>
</dbReference>
<dbReference type="InterPro" id="IPR001128">
    <property type="entry name" value="Cyt_P450"/>
</dbReference>
<evidence type="ECO:0000313" key="12">
    <source>
        <dbReference type="Proteomes" id="UP001265746"/>
    </source>
</evidence>
<dbReference type="PANTHER" id="PTHR46206:SF2">
    <property type="entry name" value="CYTOCHROME P450 MONOOXYGENASE AUSG-RELATED"/>
    <property type="match status" value="1"/>
</dbReference>
<dbReference type="Gene3D" id="1.10.630.10">
    <property type="entry name" value="Cytochrome P450"/>
    <property type="match status" value="1"/>
</dbReference>